<feature type="compositionally biased region" description="Low complexity" evidence="1">
    <location>
        <begin position="28"/>
        <end position="54"/>
    </location>
</feature>
<sequence length="413" mass="46397">MYTSSPPINPSSFNLNNFFKSVSQTNMSSGSPSGSPLNSQISPINQQSPQDPNNTNQFMAALASLSNINNGQNCVNMKDGNINPLMNGLNFGGGLNQVTNPMMMNNPALFAQLLQNSMGNSLAMNFFQQMLLNNNNANNDHKRSSPFNQSHGLKRSFDSISKSPSSPSQSTELLNYMKEITFTKPNGMIQCNICHDEYDNTKDMYRHVMEEKNKINNMYKDFCTPIESIGSVVGHTNHSPIDLQQESKFKKFENSIDSIKKNQKNRYQQRIILSAQPLVTRSPSTTISSPFNNERTSVGGCSDTGSRCSTSSAGNGSNKSHDENTIKKFKIFDNCCKKCNKTTEYLCINMNLRHPLCKDCYDNYSKKKFFDIEKIIKKGEENIENCDIDICSKIKENDNEYVIIDGEIHDSRE</sequence>
<feature type="region of interest" description="Disordered" evidence="1">
    <location>
        <begin position="24"/>
        <end position="55"/>
    </location>
</feature>
<feature type="compositionally biased region" description="Polar residues" evidence="1">
    <location>
        <begin position="283"/>
        <end position="296"/>
    </location>
</feature>
<name>A0A0K0FBY3_STRVS</name>
<accession>A0A0K0FBY3</accession>
<dbReference type="WBParaSite" id="SVE_0634700.1">
    <property type="protein sequence ID" value="SVE_0634700.1"/>
    <property type="gene ID" value="SVE_0634700"/>
</dbReference>
<feature type="region of interest" description="Disordered" evidence="1">
    <location>
        <begin position="283"/>
        <end position="321"/>
    </location>
</feature>
<feature type="compositionally biased region" description="Low complexity" evidence="1">
    <location>
        <begin position="158"/>
        <end position="170"/>
    </location>
</feature>
<feature type="compositionally biased region" description="Polar residues" evidence="1">
    <location>
        <begin position="303"/>
        <end position="318"/>
    </location>
</feature>
<organism evidence="2 3">
    <name type="scientific">Strongyloides venezuelensis</name>
    <name type="common">Threadworm</name>
    <dbReference type="NCBI Taxonomy" id="75913"/>
    <lineage>
        <taxon>Eukaryota</taxon>
        <taxon>Metazoa</taxon>
        <taxon>Ecdysozoa</taxon>
        <taxon>Nematoda</taxon>
        <taxon>Chromadorea</taxon>
        <taxon>Rhabditida</taxon>
        <taxon>Tylenchina</taxon>
        <taxon>Panagrolaimomorpha</taxon>
        <taxon>Strongyloidoidea</taxon>
        <taxon>Strongyloididae</taxon>
        <taxon>Strongyloides</taxon>
    </lineage>
</organism>
<evidence type="ECO:0000313" key="2">
    <source>
        <dbReference type="Proteomes" id="UP000035680"/>
    </source>
</evidence>
<protein>
    <submittedName>
        <fullName evidence="3">C2H2-type domain-containing protein</fullName>
    </submittedName>
</protein>
<feature type="region of interest" description="Disordered" evidence="1">
    <location>
        <begin position="137"/>
        <end position="170"/>
    </location>
</feature>
<keyword evidence="2" id="KW-1185">Reference proteome</keyword>
<evidence type="ECO:0000256" key="1">
    <source>
        <dbReference type="SAM" id="MobiDB-lite"/>
    </source>
</evidence>
<evidence type="ECO:0000313" key="3">
    <source>
        <dbReference type="WBParaSite" id="SVE_0634700.1"/>
    </source>
</evidence>
<proteinExistence type="predicted"/>
<dbReference type="Proteomes" id="UP000035680">
    <property type="component" value="Unassembled WGS sequence"/>
</dbReference>
<reference evidence="2" key="1">
    <citation type="submission" date="2014-07" db="EMBL/GenBank/DDBJ databases">
        <authorList>
            <person name="Martin A.A"/>
            <person name="De Silva N."/>
        </authorList>
    </citation>
    <scope>NUCLEOTIDE SEQUENCE</scope>
</reference>
<reference evidence="3" key="2">
    <citation type="submission" date="2015-08" db="UniProtKB">
        <authorList>
            <consortium name="WormBaseParasite"/>
        </authorList>
    </citation>
    <scope>IDENTIFICATION</scope>
</reference>
<dbReference type="AlphaFoldDB" id="A0A0K0FBY3"/>